<dbReference type="GeneID" id="96009724"/>
<evidence type="ECO:0000256" key="7">
    <source>
        <dbReference type="ARBA" id="ARBA00022857"/>
    </source>
</evidence>
<reference evidence="12 13" key="1">
    <citation type="journal article" date="2020" name="Microbiol. Resour. Announc.">
        <title>Draft Genome Sequence of a Cladosporium Species Isolated from the Mesophotic Ascidian Didemnum maculosum.</title>
        <authorList>
            <person name="Gioti A."/>
            <person name="Siaperas R."/>
            <person name="Nikolaivits E."/>
            <person name="Le Goff G."/>
            <person name="Ouazzani J."/>
            <person name="Kotoulas G."/>
            <person name="Topakas E."/>
        </authorList>
    </citation>
    <scope>NUCLEOTIDE SEQUENCE [LARGE SCALE GENOMIC DNA]</scope>
    <source>
        <strain evidence="12 13">TM138-S3</strain>
    </source>
</reference>
<protein>
    <recommendedName>
        <fullName evidence="4">L-ornithine N(5)-monooxygenase [NAD(P)H]</fullName>
        <ecNumber evidence="4">1.14.13.196</ecNumber>
    </recommendedName>
</protein>
<evidence type="ECO:0000256" key="4">
    <source>
        <dbReference type="ARBA" id="ARBA00012881"/>
    </source>
</evidence>
<dbReference type="RefSeq" id="XP_069226216.1">
    <property type="nucleotide sequence ID" value="XM_069376886.1"/>
</dbReference>
<evidence type="ECO:0000256" key="10">
    <source>
        <dbReference type="ARBA" id="ARBA00049248"/>
    </source>
</evidence>
<dbReference type="InterPro" id="IPR025700">
    <property type="entry name" value="Lys/Orn_oxygenase"/>
</dbReference>
<dbReference type="EMBL" id="JAAQHG020000039">
    <property type="protein sequence ID" value="KAL1583109.1"/>
    <property type="molecule type" value="Genomic_DNA"/>
</dbReference>
<evidence type="ECO:0000256" key="11">
    <source>
        <dbReference type="SAM" id="MobiDB-lite"/>
    </source>
</evidence>
<comment type="pathway">
    <text evidence="2">Siderophore biosynthesis.</text>
</comment>
<dbReference type="AlphaFoldDB" id="A0AB34KDY2"/>
<dbReference type="Gene3D" id="3.50.50.60">
    <property type="entry name" value="FAD/NAD(P)-binding domain"/>
    <property type="match status" value="1"/>
</dbReference>
<dbReference type="SUPFAM" id="SSF51905">
    <property type="entry name" value="FAD/NAD(P)-binding domain"/>
    <property type="match status" value="1"/>
</dbReference>
<evidence type="ECO:0000256" key="2">
    <source>
        <dbReference type="ARBA" id="ARBA00004924"/>
    </source>
</evidence>
<evidence type="ECO:0000256" key="9">
    <source>
        <dbReference type="ARBA" id="ARBA00047598"/>
    </source>
</evidence>
<gene>
    <name evidence="12" type="ORF">WHR41_08282</name>
</gene>
<keyword evidence="5" id="KW-0285">Flavoprotein</keyword>
<dbReference type="Pfam" id="PF13434">
    <property type="entry name" value="Lys_Orn_oxgnase"/>
    <property type="match status" value="1"/>
</dbReference>
<evidence type="ECO:0000313" key="12">
    <source>
        <dbReference type="EMBL" id="KAL1583109.1"/>
    </source>
</evidence>
<evidence type="ECO:0000256" key="1">
    <source>
        <dbReference type="ARBA" id="ARBA00001974"/>
    </source>
</evidence>
<evidence type="ECO:0000256" key="5">
    <source>
        <dbReference type="ARBA" id="ARBA00022630"/>
    </source>
</evidence>
<evidence type="ECO:0000256" key="6">
    <source>
        <dbReference type="ARBA" id="ARBA00022827"/>
    </source>
</evidence>
<dbReference type="InterPro" id="IPR036188">
    <property type="entry name" value="FAD/NAD-bd_sf"/>
</dbReference>
<dbReference type="Proteomes" id="UP000803884">
    <property type="component" value="Unassembled WGS sequence"/>
</dbReference>
<comment type="caution">
    <text evidence="12">The sequence shown here is derived from an EMBL/GenBank/DDBJ whole genome shotgun (WGS) entry which is preliminary data.</text>
</comment>
<proteinExistence type="inferred from homology"/>
<comment type="catalytic activity">
    <reaction evidence="9">
        <text>L-ornithine + NADPH + O2 = N(5)-hydroxy-L-ornithine + NADP(+) + H2O</text>
        <dbReference type="Rhea" id="RHEA:41508"/>
        <dbReference type="ChEBI" id="CHEBI:15377"/>
        <dbReference type="ChEBI" id="CHEBI:15379"/>
        <dbReference type="ChEBI" id="CHEBI:46911"/>
        <dbReference type="ChEBI" id="CHEBI:57783"/>
        <dbReference type="ChEBI" id="CHEBI:58349"/>
        <dbReference type="ChEBI" id="CHEBI:78275"/>
        <dbReference type="EC" id="1.14.13.196"/>
    </reaction>
</comment>
<evidence type="ECO:0000256" key="8">
    <source>
        <dbReference type="ARBA" id="ARBA00023002"/>
    </source>
</evidence>
<sequence>MSPHAVPLTPTRSNGSGNNMNGHVSQTNGHRASRQAVPSSHLQRFPDSEVQDLVCVGFGPASLAIAVALHDAIDKGDAALGTSTPKVRFLERQQQFAWHAGMLLPGAKMQITFIKDMATFRDPRSEFTFLNYLHENGRLVSFTNLGTFLPQRIEYEDYMRWCAEHFEEVVEYGQDVTSVDVSRTNPQTGAAEEFKVTSTDQTTGRQTTTRAKHVVIAAGGRPSIPKQIPANHPRVIHSSQYATHIDQIFPPGQGPRSVAVIGGGQSAAECFHNIHSRYPGCKSNLIIRGAALKPSDDSPFVNEIFDPERVDDIWAQDPVLRAEAIARDKATNYGVVRIELLEEIYTAMYTQRILYDSEDDWPQRILNHRTIDNVEELPGSGKAPLRLHIRNETSTFSAAKKPTHETLDVDLVVVASGYVRNAHEEMLRNVRHLMPGGDQDSEKRWSVNRNYKVQTADGAVAPDAGLWLQGCNEKTHGLSDSLLSILAVRGGEMVENIFGSEQQADYGAVAEVQ</sequence>
<comment type="similarity">
    <text evidence="3">Belongs to the lysine N(6)-hydroxylase/L-ornithine N(5)-oxygenase family.</text>
</comment>
<accession>A0AB34KDY2</accession>
<dbReference type="PRINTS" id="PR00368">
    <property type="entry name" value="FADPNR"/>
</dbReference>
<comment type="cofactor">
    <cofactor evidence="1">
        <name>FAD</name>
        <dbReference type="ChEBI" id="CHEBI:57692"/>
    </cofactor>
</comment>
<evidence type="ECO:0000256" key="3">
    <source>
        <dbReference type="ARBA" id="ARBA00007588"/>
    </source>
</evidence>
<keyword evidence="8" id="KW-0560">Oxidoreductase</keyword>
<keyword evidence="7" id="KW-0521">NADP</keyword>
<dbReference type="PANTHER" id="PTHR42802">
    <property type="entry name" value="MONOOXYGENASE"/>
    <property type="match status" value="1"/>
</dbReference>
<keyword evidence="6" id="KW-0274">FAD</keyword>
<dbReference type="GO" id="GO:0006879">
    <property type="term" value="P:intracellular iron ion homeostasis"/>
    <property type="evidence" value="ECO:0007669"/>
    <property type="project" value="TreeGrafter"/>
</dbReference>
<dbReference type="EC" id="1.14.13.196" evidence="4"/>
<comment type="catalytic activity">
    <reaction evidence="10">
        <text>L-ornithine + NADH + O2 = N(5)-hydroxy-L-ornithine + NAD(+) + H2O</text>
        <dbReference type="Rhea" id="RHEA:41512"/>
        <dbReference type="ChEBI" id="CHEBI:15377"/>
        <dbReference type="ChEBI" id="CHEBI:15379"/>
        <dbReference type="ChEBI" id="CHEBI:46911"/>
        <dbReference type="ChEBI" id="CHEBI:57540"/>
        <dbReference type="ChEBI" id="CHEBI:57945"/>
        <dbReference type="ChEBI" id="CHEBI:78275"/>
        <dbReference type="EC" id="1.14.13.196"/>
    </reaction>
</comment>
<dbReference type="PANTHER" id="PTHR42802:SF1">
    <property type="entry name" value="L-ORNITHINE N(5)-MONOOXYGENASE"/>
    <property type="match status" value="1"/>
</dbReference>
<feature type="region of interest" description="Disordered" evidence="11">
    <location>
        <begin position="1"/>
        <end position="42"/>
    </location>
</feature>
<dbReference type="GO" id="GO:0016491">
    <property type="term" value="F:oxidoreductase activity"/>
    <property type="evidence" value="ECO:0007669"/>
    <property type="project" value="UniProtKB-KW"/>
</dbReference>
<name>A0AB34KDY2_9PEZI</name>
<feature type="compositionally biased region" description="Polar residues" evidence="11">
    <location>
        <begin position="10"/>
        <end position="42"/>
    </location>
</feature>
<keyword evidence="13" id="KW-1185">Reference proteome</keyword>
<organism evidence="12 13">
    <name type="scientific">Cladosporium halotolerans</name>
    <dbReference type="NCBI Taxonomy" id="1052096"/>
    <lineage>
        <taxon>Eukaryota</taxon>
        <taxon>Fungi</taxon>
        <taxon>Dikarya</taxon>
        <taxon>Ascomycota</taxon>
        <taxon>Pezizomycotina</taxon>
        <taxon>Dothideomycetes</taxon>
        <taxon>Dothideomycetidae</taxon>
        <taxon>Cladosporiales</taxon>
        <taxon>Cladosporiaceae</taxon>
        <taxon>Cladosporium</taxon>
    </lineage>
</organism>
<evidence type="ECO:0000313" key="13">
    <source>
        <dbReference type="Proteomes" id="UP000803884"/>
    </source>
</evidence>